<dbReference type="Pfam" id="PF07730">
    <property type="entry name" value="HisKA_3"/>
    <property type="match status" value="1"/>
</dbReference>
<dbReference type="InterPro" id="IPR036890">
    <property type="entry name" value="HATPase_C_sf"/>
</dbReference>
<keyword evidence="4" id="KW-0812">Transmembrane</keyword>
<keyword evidence="3" id="KW-0902">Two-component regulatory system</keyword>
<dbReference type="Gene3D" id="1.20.5.1930">
    <property type="match status" value="1"/>
</dbReference>
<comment type="caution">
    <text evidence="6">The sequence shown here is derived from an EMBL/GenBank/DDBJ whole genome shotgun (WGS) entry which is preliminary data.</text>
</comment>
<dbReference type="PANTHER" id="PTHR24421">
    <property type="entry name" value="NITRATE/NITRITE SENSOR PROTEIN NARX-RELATED"/>
    <property type="match status" value="1"/>
</dbReference>
<feature type="transmembrane region" description="Helical" evidence="4">
    <location>
        <begin position="119"/>
        <end position="138"/>
    </location>
</feature>
<dbReference type="Gene3D" id="3.30.565.10">
    <property type="entry name" value="Histidine kinase-like ATPase, C-terminal domain"/>
    <property type="match status" value="1"/>
</dbReference>
<evidence type="ECO:0000313" key="6">
    <source>
        <dbReference type="EMBL" id="GGM90592.1"/>
    </source>
</evidence>
<evidence type="ECO:0000256" key="2">
    <source>
        <dbReference type="ARBA" id="ARBA00022777"/>
    </source>
</evidence>
<feature type="transmembrane region" description="Helical" evidence="4">
    <location>
        <begin position="87"/>
        <end position="107"/>
    </location>
</feature>
<feature type="transmembrane region" description="Helical" evidence="4">
    <location>
        <begin position="143"/>
        <end position="159"/>
    </location>
</feature>
<sequence>MGPAEVNLLGWWRSRGNAARFDLFVRYTFYLSYVFLPPLLITGFANEVGTVGLIVLITTVLAYVVLSIRLVHLGVEHHLDRSPFPRRLLTTYLVATCVVLGVGQLFYPDPLPGKPDSPGDGISVIFLVLAITTLSAVLRPRTLVLLALAGGGWMLLTAPQGHALFITLMLQFLVGAFRSTLWMLRIVWELDRSREVRANLAVAEERLRFARDLHDVVGRNLSAVALKADLAAQLARRDRSSAAIDEMLEVRRIAQESLDELRAVVSGYRTADLSVELAGARSLLASAGIDCRVIGDVTVEGEQAGALGWAVREGVTNVLRHSEARTCTITLRGKVLTMTNDGASSSPFRFGSGLTGLHERVAALGGSVTATPEAPHRFVLTVELP</sequence>
<dbReference type="GO" id="GO:0016301">
    <property type="term" value="F:kinase activity"/>
    <property type="evidence" value="ECO:0007669"/>
    <property type="project" value="UniProtKB-KW"/>
</dbReference>
<evidence type="ECO:0000259" key="5">
    <source>
        <dbReference type="Pfam" id="PF07730"/>
    </source>
</evidence>
<keyword evidence="2 6" id="KW-0418">Kinase</keyword>
<feature type="transmembrane region" description="Helical" evidence="4">
    <location>
        <begin position="23"/>
        <end position="45"/>
    </location>
</feature>
<name>A0ABQ2HSV3_9PSEU</name>
<dbReference type="InterPro" id="IPR050482">
    <property type="entry name" value="Sensor_HK_TwoCompSys"/>
</dbReference>
<evidence type="ECO:0000256" key="3">
    <source>
        <dbReference type="ARBA" id="ARBA00023012"/>
    </source>
</evidence>
<proteinExistence type="predicted"/>
<keyword evidence="4" id="KW-0472">Membrane</keyword>
<dbReference type="InterPro" id="IPR011712">
    <property type="entry name" value="Sig_transdc_His_kin_sub3_dim/P"/>
</dbReference>
<dbReference type="SUPFAM" id="SSF55874">
    <property type="entry name" value="ATPase domain of HSP90 chaperone/DNA topoisomerase II/histidine kinase"/>
    <property type="match status" value="1"/>
</dbReference>
<organism evidence="6 7">
    <name type="scientific">Lentzea pudingi</name>
    <dbReference type="NCBI Taxonomy" id="1789439"/>
    <lineage>
        <taxon>Bacteria</taxon>
        <taxon>Bacillati</taxon>
        <taxon>Actinomycetota</taxon>
        <taxon>Actinomycetes</taxon>
        <taxon>Pseudonocardiales</taxon>
        <taxon>Pseudonocardiaceae</taxon>
        <taxon>Lentzea</taxon>
    </lineage>
</organism>
<dbReference type="PANTHER" id="PTHR24421:SF63">
    <property type="entry name" value="SENSOR HISTIDINE KINASE DESK"/>
    <property type="match status" value="1"/>
</dbReference>
<evidence type="ECO:0000313" key="7">
    <source>
        <dbReference type="Proteomes" id="UP000597656"/>
    </source>
</evidence>
<accession>A0ABQ2HSV3</accession>
<keyword evidence="4" id="KW-1133">Transmembrane helix</keyword>
<feature type="transmembrane region" description="Helical" evidence="4">
    <location>
        <begin position="51"/>
        <end position="75"/>
    </location>
</feature>
<dbReference type="CDD" id="cd16917">
    <property type="entry name" value="HATPase_UhpB-NarQ-NarX-like"/>
    <property type="match status" value="1"/>
</dbReference>
<protein>
    <submittedName>
        <fullName evidence="6">Histidine kinase</fullName>
    </submittedName>
</protein>
<evidence type="ECO:0000256" key="4">
    <source>
        <dbReference type="SAM" id="Phobius"/>
    </source>
</evidence>
<keyword evidence="7" id="KW-1185">Reference proteome</keyword>
<keyword evidence="1" id="KW-0808">Transferase</keyword>
<evidence type="ECO:0000256" key="1">
    <source>
        <dbReference type="ARBA" id="ARBA00022679"/>
    </source>
</evidence>
<gene>
    <name evidence="6" type="ORF">GCM10011609_29510</name>
</gene>
<dbReference type="EMBL" id="BMNC01000003">
    <property type="protein sequence ID" value="GGM90592.1"/>
    <property type="molecule type" value="Genomic_DNA"/>
</dbReference>
<reference evidence="7" key="1">
    <citation type="journal article" date="2019" name="Int. J. Syst. Evol. Microbiol.">
        <title>The Global Catalogue of Microorganisms (GCM) 10K type strain sequencing project: providing services to taxonomists for standard genome sequencing and annotation.</title>
        <authorList>
            <consortium name="The Broad Institute Genomics Platform"/>
            <consortium name="The Broad Institute Genome Sequencing Center for Infectious Disease"/>
            <person name="Wu L."/>
            <person name="Ma J."/>
        </authorList>
    </citation>
    <scope>NUCLEOTIDE SEQUENCE [LARGE SCALE GENOMIC DNA]</scope>
    <source>
        <strain evidence="7">CGMCC 4.7319</strain>
    </source>
</reference>
<dbReference type="Proteomes" id="UP000597656">
    <property type="component" value="Unassembled WGS sequence"/>
</dbReference>
<feature type="domain" description="Signal transduction histidine kinase subgroup 3 dimerisation and phosphoacceptor" evidence="5">
    <location>
        <begin position="205"/>
        <end position="273"/>
    </location>
</feature>